<feature type="domain" description="HTH deoR-type" evidence="4">
    <location>
        <begin position="4"/>
        <end position="59"/>
    </location>
</feature>
<reference evidence="5 6" key="1">
    <citation type="submission" date="2018-05" db="EMBL/GenBank/DDBJ databases">
        <title>Paenibacillus flagellatus sp. nov., isolated from selenium mineral soil.</title>
        <authorList>
            <person name="Dai X."/>
        </authorList>
    </citation>
    <scope>NUCLEOTIDE SEQUENCE [LARGE SCALE GENOMIC DNA]</scope>
    <source>
        <strain evidence="5 6">DXL2</strain>
    </source>
</reference>
<dbReference type="Proteomes" id="UP000247476">
    <property type="component" value="Unassembled WGS sequence"/>
</dbReference>
<keyword evidence="6" id="KW-1185">Reference proteome</keyword>
<protein>
    <submittedName>
        <fullName evidence="5">DeoR family transcriptional regulator</fullName>
    </submittedName>
</protein>
<dbReference type="InterPro" id="IPR001034">
    <property type="entry name" value="DeoR_HTH"/>
</dbReference>
<dbReference type="InterPro" id="IPR037171">
    <property type="entry name" value="NagB/RpiA_transferase-like"/>
</dbReference>
<dbReference type="InterPro" id="IPR036388">
    <property type="entry name" value="WH-like_DNA-bd_sf"/>
</dbReference>
<dbReference type="RefSeq" id="WP_110838170.1">
    <property type="nucleotide sequence ID" value="NZ_QJVJ01000001.1"/>
</dbReference>
<keyword evidence="2" id="KW-0238">DNA-binding</keyword>
<accession>A0A2V5KP21</accession>
<evidence type="ECO:0000256" key="2">
    <source>
        <dbReference type="ARBA" id="ARBA00023125"/>
    </source>
</evidence>
<dbReference type="InterPro" id="IPR036390">
    <property type="entry name" value="WH_DNA-bd_sf"/>
</dbReference>
<name>A0A2V5KP21_9BACL</name>
<dbReference type="SMART" id="SM01134">
    <property type="entry name" value="DeoRC"/>
    <property type="match status" value="1"/>
</dbReference>
<dbReference type="PANTHER" id="PTHR30363:SF44">
    <property type="entry name" value="AGA OPERON TRANSCRIPTIONAL REPRESSOR-RELATED"/>
    <property type="match status" value="1"/>
</dbReference>
<evidence type="ECO:0000313" key="5">
    <source>
        <dbReference type="EMBL" id="PYI57130.1"/>
    </source>
</evidence>
<dbReference type="InterPro" id="IPR014036">
    <property type="entry name" value="DeoR-like_C"/>
</dbReference>
<dbReference type="Gene3D" id="1.10.10.10">
    <property type="entry name" value="Winged helix-like DNA-binding domain superfamily/Winged helix DNA-binding domain"/>
    <property type="match status" value="1"/>
</dbReference>
<organism evidence="5 6">
    <name type="scientific">Paenibacillus flagellatus</name>
    <dbReference type="NCBI Taxonomy" id="2211139"/>
    <lineage>
        <taxon>Bacteria</taxon>
        <taxon>Bacillati</taxon>
        <taxon>Bacillota</taxon>
        <taxon>Bacilli</taxon>
        <taxon>Bacillales</taxon>
        <taxon>Paenibacillaceae</taxon>
        <taxon>Paenibacillus</taxon>
    </lineage>
</organism>
<dbReference type="OrthoDB" id="9797223at2"/>
<dbReference type="EMBL" id="QJVJ01000001">
    <property type="protein sequence ID" value="PYI57130.1"/>
    <property type="molecule type" value="Genomic_DNA"/>
</dbReference>
<dbReference type="PROSITE" id="PS00894">
    <property type="entry name" value="HTH_DEOR_1"/>
    <property type="match status" value="1"/>
</dbReference>
<keyword evidence="3" id="KW-0804">Transcription</keyword>
<dbReference type="PANTHER" id="PTHR30363">
    <property type="entry name" value="HTH-TYPE TRANSCRIPTIONAL REGULATOR SRLR-RELATED"/>
    <property type="match status" value="1"/>
</dbReference>
<dbReference type="SUPFAM" id="SSF46785">
    <property type="entry name" value="Winged helix' DNA-binding domain"/>
    <property type="match status" value="1"/>
</dbReference>
<keyword evidence="1" id="KW-0805">Transcription regulation</keyword>
<dbReference type="GO" id="GO:0003700">
    <property type="term" value="F:DNA-binding transcription factor activity"/>
    <property type="evidence" value="ECO:0007669"/>
    <property type="project" value="InterPro"/>
</dbReference>
<dbReference type="InterPro" id="IPR018356">
    <property type="entry name" value="Tscrpt_reg_HTH_DeoR_CS"/>
</dbReference>
<evidence type="ECO:0000313" key="6">
    <source>
        <dbReference type="Proteomes" id="UP000247476"/>
    </source>
</evidence>
<comment type="caution">
    <text evidence="5">The sequence shown here is derived from an EMBL/GenBank/DDBJ whole genome shotgun (WGS) entry which is preliminary data.</text>
</comment>
<sequence>MLFEEERKRKIAEYVQERGRASVPELAALYQVSESTVRRDLRDLEEAKRLRRTHGGAVAVQEDNAEPSFLEKEDRFRSEKEAIALKAASSVEEGDIVFLDSGTTTYYMAQHLKSFQKLTVVTNSVMIAHELGHAKQIDLVVAGGTLRHETLSMVGPVADRAIESLRVNKLFLAINAIDRDGGLTTPHLAEAATKRAMVRSATQVILVADHSKFGKVAFGKVADISDVHHCITDDGLPESWMKELEAEGVKVTLARGRAR</sequence>
<evidence type="ECO:0000259" key="4">
    <source>
        <dbReference type="PROSITE" id="PS51000"/>
    </source>
</evidence>
<evidence type="ECO:0000256" key="1">
    <source>
        <dbReference type="ARBA" id="ARBA00023015"/>
    </source>
</evidence>
<dbReference type="InterPro" id="IPR050313">
    <property type="entry name" value="Carb_Metab_HTH_regulators"/>
</dbReference>
<dbReference type="SUPFAM" id="SSF100950">
    <property type="entry name" value="NagB/RpiA/CoA transferase-like"/>
    <property type="match status" value="1"/>
</dbReference>
<dbReference type="Pfam" id="PF00455">
    <property type="entry name" value="DeoRC"/>
    <property type="match status" value="1"/>
</dbReference>
<gene>
    <name evidence="5" type="ORF">DLM86_01405</name>
</gene>
<evidence type="ECO:0000256" key="3">
    <source>
        <dbReference type="ARBA" id="ARBA00023163"/>
    </source>
</evidence>
<proteinExistence type="predicted"/>
<dbReference type="AlphaFoldDB" id="A0A2V5KP21"/>
<dbReference type="Pfam" id="PF08220">
    <property type="entry name" value="HTH_DeoR"/>
    <property type="match status" value="1"/>
</dbReference>
<dbReference type="SMART" id="SM00420">
    <property type="entry name" value="HTH_DEOR"/>
    <property type="match status" value="1"/>
</dbReference>
<dbReference type="GO" id="GO:0003677">
    <property type="term" value="F:DNA binding"/>
    <property type="evidence" value="ECO:0007669"/>
    <property type="project" value="UniProtKB-KW"/>
</dbReference>
<dbReference type="PROSITE" id="PS51000">
    <property type="entry name" value="HTH_DEOR_2"/>
    <property type="match status" value="1"/>
</dbReference>
<dbReference type="PRINTS" id="PR00037">
    <property type="entry name" value="HTHLACR"/>
</dbReference>
<dbReference type="Gene3D" id="3.40.50.1360">
    <property type="match status" value="1"/>
</dbReference>